<comment type="caution">
    <text evidence="5">The sequence shown here is derived from an EMBL/GenBank/DDBJ whole genome shotgun (WGS) entry which is preliminary data.</text>
</comment>
<reference evidence="5 6" key="1">
    <citation type="submission" date="2017-09" db="EMBL/GenBank/DDBJ databases">
        <title>Genomics of the genus Arcobacter.</title>
        <authorList>
            <person name="Perez-Cataluna A."/>
            <person name="Figueras M.J."/>
            <person name="Salas-Masso N."/>
        </authorList>
    </citation>
    <scope>NUCLEOTIDE SEQUENCE [LARGE SCALE GENOMIC DNA]</scope>
    <source>
        <strain evidence="5 6">F156-34</strain>
    </source>
</reference>
<evidence type="ECO:0000256" key="1">
    <source>
        <dbReference type="ARBA" id="ARBA00005695"/>
    </source>
</evidence>
<keyword evidence="3" id="KW-0732">Signal</keyword>
<sequence>MKKLYLFLILNLFVINVLARTLNLSMTSSPSRLNPILSNDTASSEISSWLFNGLFKYDKDGNIVKDIASSYKFESDTKLIITLRKDAYWHDNKKVTAHDVVFTYEKVIDPKVFNSIVSNFKKVKSVKAIDNYTVEIIYKEPYFKALQIWLIGLLPKHILKDEKNLMTSSFNKNPIGNGPYILDSFKNSSDIILTANENFYEGKPKINRVYYKFIPSSDTVFLMLKENKLDVGSLTPLQLDRQISEDFKKDFQIVESQSFSYDYLGFNLRNKKFQNKKVRQALSLGINRQEMVDILFFGHGKICNGPFLPGSFVYNEKVKQTNQNLEEAKKLLKEAGYDKNNPFSFEITTNTGNETRLNAALIIQYQLAKIGVDVKIKVMEWQAFLNTIVHPRKFEAILLGWALTLMPDAYPLWHTNSDRLGGFNLTGYRNKKVDTLIEDASSIVEQDEFAKKYKQIFKTIAEDLPYLFLYIPNSITVVNSKIKNIEPAFTGIRHNQENWIKP</sequence>
<dbReference type="PANTHER" id="PTHR30290:SF9">
    <property type="entry name" value="OLIGOPEPTIDE-BINDING PROTEIN APPA"/>
    <property type="match status" value="1"/>
</dbReference>
<accession>A0A4Q1AWU5</accession>
<dbReference type="EMBL" id="NXIE01000003">
    <property type="protein sequence ID" value="RXK12591.1"/>
    <property type="molecule type" value="Genomic_DNA"/>
</dbReference>
<dbReference type="PIRSF" id="PIRSF002741">
    <property type="entry name" value="MppA"/>
    <property type="match status" value="1"/>
</dbReference>
<feature type="domain" description="Solute-binding protein family 5" evidence="4">
    <location>
        <begin position="63"/>
        <end position="417"/>
    </location>
</feature>
<name>A0A4Q1AWU5_9BACT</name>
<dbReference type="GO" id="GO:0043190">
    <property type="term" value="C:ATP-binding cassette (ABC) transporter complex"/>
    <property type="evidence" value="ECO:0007669"/>
    <property type="project" value="InterPro"/>
</dbReference>
<evidence type="ECO:0000313" key="5">
    <source>
        <dbReference type="EMBL" id="RXK12591.1"/>
    </source>
</evidence>
<gene>
    <name evidence="5" type="ORF">CP965_08415</name>
</gene>
<evidence type="ECO:0000256" key="2">
    <source>
        <dbReference type="ARBA" id="ARBA00022448"/>
    </source>
</evidence>
<dbReference type="GO" id="GO:0030288">
    <property type="term" value="C:outer membrane-bounded periplasmic space"/>
    <property type="evidence" value="ECO:0007669"/>
    <property type="project" value="UniProtKB-ARBA"/>
</dbReference>
<dbReference type="Gene3D" id="3.90.76.10">
    <property type="entry name" value="Dipeptide-binding Protein, Domain 1"/>
    <property type="match status" value="1"/>
</dbReference>
<protein>
    <submittedName>
        <fullName evidence="5">Peptide ABC transporter substrate-binding protein</fullName>
    </submittedName>
</protein>
<dbReference type="PANTHER" id="PTHR30290">
    <property type="entry name" value="PERIPLASMIC BINDING COMPONENT OF ABC TRANSPORTER"/>
    <property type="match status" value="1"/>
</dbReference>
<keyword evidence="6" id="KW-1185">Reference proteome</keyword>
<dbReference type="SUPFAM" id="SSF53850">
    <property type="entry name" value="Periplasmic binding protein-like II"/>
    <property type="match status" value="1"/>
</dbReference>
<evidence type="ECO:0000313" key="6">
    <source>
        <dbReference type="Proteomes" id="UP000289718"/>
    </source>
</evidence>
<dbReference type="Gene3D" id="3.40.190.10">
    <property type="entry name" value="Periplasmic binding protein-like II"/>
    <property type="match status" value="1"/>
</dbReference>
<dbReference type="Proteomes" id="UP000289718">
    <property type="component" value="Unassembled WGS sequence"/>
</dbReference>
<dbReference type="GO" id="GO:0015833">
    <property type="term" value="P:peptide transport"/>
    <property type="evidence" value="ECO:0007669"/>
    <property type="project" value="TreeGrafter"/>
</dbReference>
<dbReference type="InterPro" id="IPR030678">
    <property type="entry name" value="Peptide/Ni-bd"/>
</dbReference>
<dbReference type="CDD" id="cd08514">
    <property type="entry name" value="PBP2_AppA_like"/>
    <property type="match status" value="1"/>
</dbReference>
<evidence type="ECO:0000259" key="4">
    <source>
        <dbReference type="Pfam" id="PF00496"/>
    </source>
</evidence>
<dbReference type="AlphaFoldDB" id="A0A4Q1AWU5"/>
<comment type="similarity">
    <text evidence="1">Belongs to the bacterial solute-binding protein 5 family.</text>
</comment>
<dbReference type="Gene3D" id="3.10.105.10">
    <property type="entry name" value="Dipeptide-binding Protein, Domain 3"/>
    <property type="match status" value="1"/>
</dbReference>
<dbReference type="GO" id="GO:1904680">
    <property type="term" value="F:peptide transmembrane transporter activity"/>
    <property type="evidence" value="ECO:0007669"/>
    <property type="project" value="TreeGrafter"/>
</dbReference>
<proteinExistence type="inferred from homology"/>
<keyword evidence="2" id="KW-0813">Transport</keyword>
<dbReference type="InterPro" id="IPR000914">
    <property type="entry name" value="SBP_5_dom"/>
</dbReference>
<dbReference type="InterPro" id="IPR039424">
    <property type="entry name" value="SBP_5"/>
</dbReference>
<dbReference type="RefSeq" id="WP_129061649.1">
    <property type="nucleotide sequence ID" value="NZ_NXIE01000003.1"/>
</dbReference>
<dbReference type="Pfam" id="PF00496">
    <property type="entry name" value="SBP_bac_5"/>
    <property type="match status" value="1"/>
</dbReference>
<evidence type="ECO:0000256" key="3">
    <source>
        <dbReference type="ARBA" id="ARBA00022729"/>
    </source>
</evidence>
<dbReference type="OrthoDB" id="5469165at2"/>
<organism evidence="5 6">
    <name type="scientific">Halarcobacter mediterraneus</name>
    <dbReference type="NCBI Taxonomy" id="2023153"/>
    <lineage>
        <taxon>Bacteria</taxon>
        <taxon>Pseudomonadati</taxon>
        <taxon>Campylobacterota</taxon>
        <taxon>Epsilonproteobacteria</taxon>
        <taxon>Campylobacterales</taxon>
        <taxon>Arcobacteraceae</taxon>
        <taxon>Halarcobacter</taxon>
    </lineage>
</organism>